<accession>A0ABD0K750</accession>
<sequence length="402" mass="46125">MTSLYAPPPQRLLLQESINTTSPRRSDSQPRGNAVQTQAPLKGVKFKSTPKPSGLLANRSGVVTPSPAPPTVSGGEVHHVVFVKVHKAASSTVMSIFLRFALSHKLNVMLPRGGNILSNRSPMMGPIIEHPKSPPFHFDILCNHVIFDKAQIQPYFPADTKYLAILREPWELIQSAYHYFTEVEHIDYLKVVPSFEDYLRTPLRYEPRDMLQSFTMNRMSTDMGLPQSQMWNASYTETFIKHLDETFHLVLIAEHFDESMILMKRLLRWQLQDILYVKINTHQHVTTQKVGSDATLRARVEHLNHHDVAIYKHFLDVFRQKVAAEGPSFQEEVVVYTELLNQLTAFCADPKQDKRIFKATKWNEQFEVKASDCRLITMKELPLVDLCAHEQRNRMGIVRGRG</sequence>
<dbReference type="PANTHER" id="PTHR14647:SF87">
    <property type="entry name" value="PUTATIVE-RELATED"/>
    <property type="match status" value="1"/>
</dbReference>
<dbReference type="Gene3D" id="3.40.50.300">
    <property type="entry name" value="P-loop containing nucleotide triphosphate hydrolases"/>
    <property type="match status" value="1"/>
</dbReference>
<feature type="compositionally biased region" description="Polar residues" evidence="10">
    <location>
        <begin position="17"/>
        <end position="39"/>
    </location>
</feature>
<evidence type="ECO:0000256" key="5">
    <source>
        <dbReference type="ARBA" id="ARBA00022968"/>
    </source>
</evidence>
<comment type="caution">
    <text evidence="11">The sequence shown here is derived from an EMBL/GenBank/DDBJ whole genome shotgun (WGS) entry which is preliminary data.</text>
</comment>
<evidence type="ECO:0000256" key="7">
    <source>
        <dbReference type="ARBA" id="ARBA00023034"/>
    </source>
</evidence>
<evidence type="ECO:0000313" key="11">
    <source>
        <dbReference type="EMBL" id="KAK7483156.1"/>
    </source>
</evidence>
<dbReference type="GO" id="GO:0000139">
    <property type="term" value="C:Golgi membrane"/>
    <property type="evidence" value="ECO:0007669"/>
    <property type="project" value="UniProtKB-SubCell"/>
</dbReference>
<keyword evidence="9" id="KW-0325">Glycoprotein</keyword>
<organism evidence="11 12">
    <name type="scientific">Batillaria attramentaria</name>
    <dbReference type="NCBI Taxonomy" id="370345"/>
    <lineage>
        <taxon>Eukaryota</taxon>
        <taxon>Metazoa</taxon>
        <taxon>Spiralia</taxon>
        <taxon>Lophotrochozoa</taxon>
        <taxon>Mollusca</taxon>
        <taxon>Gastropoda</taxon>
        <taxon>Caenogastropoda</taxon>
        <taxon>Sorbeoconcha</taxon>
        <taxon>Cerithioidea</taxon>
        <taxon>Batillariidae</taxon>
        <taxon>Batillaria</taxon>
    </lineage>
</organism>
<keyword evidence="5" id="KW-0735">Signal-anchor</keyword>
<feature type="compositionally biased region" description="Low complexity" evidence="10">
    <location>
        <begin position="60"/>
        <end position="70"/>
    </location>
</feature>
<dbReference type="InterPro" id="IPR009729">
    <property type="entry name" value="Gal-3-0_sulfotransfrase"/>
</dbReference>
<comment type="subcellular location">
    <subcellularLocation>
        <location evidence="1">Golgi apparatus membrane</location>
        <topology evidence="1">Single-pass type II membrane protein</topology>
    </subcellularLocation>
</comment>
<reference evidence="11 12" key="1">
    <citation type="journal article" date="2023" name="Sci. Data">
        <title>Genome assembly of the Korean intertidal mud-creeper Batillaria attramentaria.</title>
        <authorList>
            <person name="Patra A.K."/>
            <person name="Ho P.T."/>
            <person name="Jun S."/>
            <person name="Lee S.J."/>
            <person name="Kim Y."/>
            <person name="Won Y.J."/>
        </authorList>
    </citation>
    <scope>NUCLEOTIDE SEQUENCE [LARGE SCALE GENOMIC DNA]</scope>
    <source>
        <strain evidence="11">Wonlab-2016</strain>
    </source>
</reference>
<dbReference type="InterPro" id="IPR027417">
    <property type="entry name" value="P-loop_NTPase"/>
</dbReference>
<feature type="region of interest" description="Disordered" evidence="10">
    <location>
        <begin position="17"/>
        <end position="70"/>
    </location>
</feature>
<evidence type="ECO:0000256" key="4">
    <source>
        <dbReference type="ARBA" id="ARBA00022692"/>
    </source>
</evidence>
<proteinExistence type="inferred from homology"/>
<gene>
    <name evidence="11" type="ORF">BaRGS_00025560</name>
</gene>
<keyword evidence="4" id="KW-0812">Transmembrane</keyword>
<evidence type="ECO:0000256" key="2">
    <source>
        <dbReference type="ARBA" id="ARBA00008124"/>
    </source>
</evidence>
<dbReference type="EMBL" id="JACVVK020000231">
    <property type="protein sequence ID" value="KAK7483156.1"/>
    <property type="molecule type" value="Genomic_DNA"/>
</dbReference>
<evidence type="ECO:0000256" key="9">
    <source>
        <dbReference type="ARBA" id="ARBA00023180"/>
    </source>
</evidence>
<evidence type="ECO:0000256" key="1">
    <source>
        <dbReference type="ARBA" id="ARBA00004323"/>
    </source>
</evidence>
<dbReference type="AlphaFoldDB" id="A0ABD0K750"/>
<keyword evidence="7" id="KW-0333">Golgi apparatus</keyword>
<evidence type="ECO:0000256" key="6">
    <source>
        <dbReference type="ARBA" id="ARBA00022989"/>
    </source>
</evidence>
<protein>
    <submittedName>
        <fullName evidence="11">Uncharacterized protein</fullName>
    </submittedName>
</protein>
<evidence type="ECO:0000256" key="10">
    <source>
        <dbReference type="SAM" id="MobiDB-lite"/>
    </source>
</evidence>
<evidence type="ECO:0000256" key="3">
    <source>
        <dbReference type="ARBA" id="ARBA00022679"/>
    </source>
</evidence>
<evidence type="ECO:0000313" key="12">
    <source>
        <dbReference type="Proteomes" id="UP001519460"/>
    </source>
</evidence>
<keyword evidence="6" id="KW-1133">Transmembrane helix</keyword>
<name>A0ABD0K750_9CAEN</name>
<dbReference type="Proteomes" id="UP001519460">
    <property type="component" value="Unassembled WGS sequence"/>
</dbReference>
<evidence type="ECO:0000256" key="8">
    <source>
        <dbReference type="ARBA" id="ARBA00023136"/>
    </source>
</evidence>
<dbReference type="GO" id="GO:0008146">
    <property type="term" value="F:sulfotransferase activity"/>
    <property type="evidence" value="ECO:0007669"/>
    <property type="project" value="UniProtKB-ARBA"/>
</dbReference>
<keyword evidence="12" id="KW-1185">Reference proteome</keyword>
<dbReference type="PANTHER" id="PTHR14647">
    <property type="entry name" value="GALACTOSE-3-O-SULFOTRANSFERASE"/>
    <property type="match status" value="1"/>
</dbReference>
<dbReference type="SUPFAM" id="SSF52540">
    <property type="entry name" value="P-loop containing nucleoside triphosphate hydrolases"/>
    <property type="match status" value="1"/>
</dbReference>
<keyword evidence="3" id="KW-0808">Transferase</keyword>
<keyword evidence="8" id="KW-0472">Membrane</keyword>
<comment type="similarity">
    <text evidence="2">Belongs to the galactose-3-O-sulfotransferase family.</text>
</comment>
<dbReference type="Pfam" id="PF06990">
    <property type="entry name" value="Gal-3-0_sulfotr"/>
    <property type="match status" value="1"/>
</dbReference>